<organism evidence="3 4">
    <name type="scientific">Trichuris suis</name>
    <name type="common">pig whipworm</name>
    <dbReference type="NCBI Taxonomy" id="68888"/>
    <lineage>
        <taxon>Eukaryota</taxon>
        <taxon>Metazoa</taxon>
        <taxon>Ecdysozoa</taxon>
        <taxon>Nematoda</taxon>
        <taxon>Enoplea</taxon>
        <taxon>Dorylaimia</taxon>
        <taxon>Trichinellida</taxon>
        <taxon>Trichuridae</taxon>
        <taxon>Trichuris</taxon>
    </lineage>
</organism>
<dbReference type="AlphaFoldDB" id="A0A085LZD6"/>
<dbReference type="InterPro" id="IPR013087">
    <property type="entry name" value="Znf_C2H2_type"/>
</dbReference>
<feature type="compositionally biased region" description="Polar residues" evidence="1">
    <location>
        <begin position="434"/>
        <end position="463"/>
    </location>
</feature>
<feature type="domain" description="C2H2-type" evidence="2">
    <location>
        <begin position="138"/>
        <end position="158"/>
    </location>
</feature>
<evidence type="ECO:0000313" key="4">
    <source>
        <dbReference type="Proteomes" id="UP000030764"/>
    </source>
</evidence>
<name>A0A085LZD6_9BILA</name>
<feature type="compositionally biased region" description="Polar residues" evidence="1">
    <location>
        <begin position="347"/>
        <end position="375"/>
    </location>
</feature>
<gene>
    <name evidence="3" type="ORF">M513_08832</name>
</gene>
<evidence type="ECO:0000256" key="1">
    <source>
        <dbReference type="SAM" id="MobiDB-lite"/>
    </source>
</evidence>
<proteinExistence type="predicted"/>
<evidence type="ECO:0000259" key="2">
    <source>
        <dbReference type="PROSITE" id="PS00028"/>
    </source>
</evidence>
<dbReference type="Proteomes" id="UP000030764">
    <property type="component" value="Unassembled WGS sequence"/>
</dbReference>
<feature type="region of interest" description="Disordered" evidence="1">
    <location>
        <begin position="416"/>
        <end position="463"/>
    </location>
</feature>
<reference evidence="3 4" key="1">
    <citation type="journal article" date="2014" name="Nat. Genet.">
        <title>Genome and transcriptome of the porcine whipworm Trichuris suis.</title>
        <authorList>
            <person name="Jex A.R."/>
            <person name="Nejsum P."/>
            <person name="Schwarz E.M."/>
            <person name="Hu L."/>
            <person name="Young N.D."/>
            <person name="Hall R.S."/>
            <person name="Korhonen P.K."/>
            <person name="Liao S."/>
            <person name="Thamsborg S."/>
            <person name="Xia J."/>
            <person name="Xu P."/>
            <person name="Wang S."/>
            <person name="Scheerlinck J.P."/>
            <person name="Hofmann A."/>
            <person name="Sternberg P.W."/>
            <person name="Wang J."/>
            <person name="Gasser R.B."/>
        </authorList>
    </citation>
    <scope>NUCLEOTIDE SEQUENCE [LARGE SCALE GENOMIC DNA]</scope>
    <source>
        <strain evidence="3">DCEP-RM93M</strain>
    </source>
</reference>
<dbReference type="PROSITE" id="PS00028">
    <property type="entry name" value="ZINC_FINGER_C2H2_1"/>
    <property type="match status" value="1"/>
</dbReference>
<evidence type="ECO:0000313" key="3">
    <source>
        <dbReference type="EMBL" id="KFD50332.1"/>
    </source>
</evidence>
<accession>A0A085LZD6</accession>
<feature type="region of interest" description="Disordered" evidence="1">
    <location>
        <begin position="343"/>
        <end position="375"/>
    </location>
</feature>
<keyword evidence="4" id="KW-1185">Reference proteome</keyword>
<dbReference type="EMBL" id="KL363255">
    <property type="protein sequence ID" value="KFD50332.1"/>
    <property type="molecule type" value="Genomic_DNA"/>
</dbReference>
<sequence length="507" mass="54949">MADHSIIEGTCTSNTLHLHCAGWVVPNINLCSASMRLDKMFRTPIYGCVQNMPDVLCLNGRVKPKTPKTMSRYCENTPREYELTFHFRTIMLCIYRIIFYGEMSNNSDYLNQAAAMENSEGHAPSATLEIGQENSFECSQCDYRCLNSDEAKRHDLCHKVTSSTICNPTVTISDCHSSESFNEGSPVVVSQDFMAVNGETRNVACTVGQDKQTVENDVNGSVNLATGASGAEQECFTVQPSDDVQSKAEQVKLLPSSACSSLECAVDVDLTVEGNEVGPSSHFFSLPPSTAVHPTQDCLVQKNFIVSASNASMSKKAEVDEALLHTENPSTTYLVDVDLTTEKDIGSKSTPPSLVPQISSPPNQHASGKSLSTGESRVGIVHPVVTAIKCTVLPTAHNTSSTSNYTESDKIVLQSSSDTVSAVEPTNEPDSLRVSVSESIGTLPTRPDPNSSGLVSGNQSESPNVCQLCGTARFSRNEPRLRRMMSGKVWTLTNTYRYVADKVNGRK</sequence>
<protein>
    <recommendedName>
        <fullName evidence="2">C2H2-type domain-containing protein</fullName>
    </recommendedName>
</protein>